<keyword evidence="2" id="KW-1185">Reference proteome</keyword>
<proteinExistence type="predicted"/>
<dbReference type="EMBL" id="ML986485">
    <property type="protein sequence ID" value="KAF2280323.1"/>
    <property type="molecule type" value="Genomic_DNA"/>
</dbReference>
<sequence length="171" mass="19359">MRSVSECLPSAYSCRCGAYSVVLRGLRCSESDAGQTLFPCCGIPGSIQQLRIGRELEGHLLRILMSLGIAVRGRLHSEHLRCFIKQWRLPEFAKIGECVSVVAPNVDVGLRHSVPCTALDMSDDWTVLHDDDHDIYESWRQPQANRYFDFEHGNTRAWLHGEVLHFEFTSA</sequence>
<gene>
    <name evidence="1" type="ORF">EI97DRAFT_119237</name>
</gene>
<accession>A0A6A6JW50</accession>
<reference evidence="1" key="1">
    <citation type="journal article" date="2020" name="Stud. Mycol.">
        <title>101 Dothideomycetes genomes: a test case for predicting lifestyles and emergence of pathogens.</title>
        <authorList>
            <person name="Haridas S."/>
            <person name="Albert R."/>
            <person name="Binder M."/>
            <person name="Bloem J."/>
            <person name="Labutti K."/>
            <person name="Salamov A."/>
            <person name="Andreopoulos B."/>
            <person name="Baker S."/>
            <person name="Barry K."/>
            <person name="Bills G."/>
            <person name="Bluhm B."/>
            <person name="Cannon C."/>
            <person name="Castanera R."/>
            <person name="Culley D."/>
            <person name="Daum C."/>
            <person name="Ezra D."/>
            <person name="Gonzalez J."/>
            <person name="Henrissat B."/>
            <person name="Kuo A."/>
            <person name="Liang C."/>
            <person name="Lipzen A."/>
            <person name="Lutzoni F."/>
            <person name="Magnuson J."/>
            <person name="Mondo S."/>
            <person name="Nolan M."/>
            <person name="Ohm R."/>
            <person name="Pangilinan J."/>
            <person name="Park H.-J."/>
            <person name="Ramirez L."/>
            <person name="Alfaro M."/>
            <person name="Sun H."/>
            <person name="Tritt A."/>
            <person name="Yoshinaga Y."/>
            <person name="Zwiers L.-H."/>
            <person name="Turgeon B."/>
            <person name="Goodwin S."/>
            <person name="Spatafora J."/>
            <person name="Crous P."/>
            <person name="Grigoriev I."/>
        </authorList>
    </citation>
    <scope>NUCLEOTIDE SEQUENCE</scope>
    <source>
        <strain evidence="1">CBS 379.55</strain>
    </source>
</reference>
<name>A0A6A6JW50_WESOR</name>
<dbReference type="Proteomes" id="UP000800097">
    <property type="component" value="Unassembled WGS sequence"/>
</dbReference>
<dbReference type="GeneID" id="54546198"/>
<organism evidence="1 2">
    <name type="scientific">Westerdykella ornata</name>
    <dbReference type="NCBI Taxonomy" id="318751"/>
    <lineage>
        <taxon>Eukaryota</taxon>
        <taxon>Fungi</taxon>
        <taxon>Dikarya</taxon>
        <taxon>Ascomycota</taxon>
        <taxon>Pezizomycotina</taxon>
        <taxon>Dothideomycetes</taxon>
        <taxon>Pleosporomycetidae</taxon>
        <taxon>Pleosporales</taxon>
        <taxon>Sporormiaceae</taxon>
        <taxon>Westerdykella</taxon>
    </lineage>
</organism>
<dbReference type="RefSeq" id="XP_033657861.1">
    <property type="nucleotide sequence ID" value="XM_033793023.1"/>
</dbReference>
<protein>
    <submittedName>
        <fullName evidence="1">Uncharacterized protein</fullName>
    </submittedName>
</protein>
<dbReference type="AlphaFoldDB" id="A0A6A6JW50"/>
<evidence type="ECO:0000313" key="1">
    <source>
        <dbReference type="EMBL" id="KAF2280323.1"/>
    </source>
</evidence>
<evidence type="ECO:0000313" key="2">
    <source>
        <dbReference type="Proteomes" id="UP000800097"/>
    </source>
</evidence>